<sequence length="88" mass="10099">MERQHFHGAHVFGRLSYQQKQGSERLCISIPTLRRWADDYLNVTSEWGEARSPSPDNQRAGSRLISSGLLSLRHIFRRLHATVGERLG</sequence>
<evidence type="ECO:0000313" key="2">
    <source>
        <dbReference type="EMBL" id="KAF0039951.1"/>
    </source>
</evidence>
<name>A0A6A4RSM1_SCOMX</name>
<organism evidence="1 3">
    <name type="scientific">Scophthalmus maximus</name>
    <name type="common">Turbot</name>
    <name type="synonym">Psetta maxima</name>
    <dbReference type="NCBI Taxonomy" id="52904"/>
    <lineage>
        <taxon>Eukaryota</taxon>
        <taxon>Metazoa</taxon>
        <taxon>Chordata</taxon>
        <taxon>Craniata</taxon>
        <taxon>Vertebrata</taxon>
        <taxon>Euteleostomi</taxon>
        <taxon>Actinopterygii</taxon>
        <taxon>Neopterygii</taxon>
        <taxon>Teleostei</taxon>
        <taxon>Neoteleostei</taxon>
        <taxon>Acanthomorphata</taxon>
        <taxon>Carangaria</taxon>
        <taxon>Pleuronectiformes</taxon>
        <taxon>Pleuronectoidei</taxon>
        <taxon>Scophthalmidae</taxon>
        <taxon>Scophthalmus</taxon>
    </lineage>
</organism>
<accession>A0A6A4RSM1</accession>
<evidence type="ECO:0000313" key="3">
    <source>
        <dbReference type="Proteomes" id="UP000438429"/>
    </source>
</evidence>
<evidence type="ECO:0000313" key="1">
    <source>
        <dbReference type="EMBL" id="KAF0022022.1"/>
    </source>
</evidence>
<gene>
    <name evidence="2" type="ORF">F2P81_008186</name>
    <name evidence="1" type="ORF">F2P81_025725</name>
</gene>
<comment type="caution">
    <text evidence="1">The sequence shown here is derived from an EMBL/GenBank/DDBJ whole genome shotgun (WGS) entry which is preliminary data.</text>
</comment>
<dbReference type="AlphaFoldDB" id="A0A6A4RSM1"/>
<dbReference type="EMBL" id="VEVO01000476">
    <property type="protein sequence ID" value="KAF0022022.1"/>
    <property type="molecule type" value="Genomic_DNA"/>
</dbReference>
<proteinExistence type="predicted"/>
<reference evidence="1 3" key="1">
    <citation type="submission" date="2019-06" db="EMBL/GenBank/DDBJ databases">
        <title>Draft genomes of female and male turbot (Scophthalmus maximus).</title>
        <authorList>
            <person name="Xu H."/>
            <person name="Xu X.-W."/>
            <person name="Shao C."/>
            <person name="Chen S."/>
        </authorList>
    </citation>
    <scope>NUCLEOTIDE SEQUENCE [LARGE SCALE GENOMIC DNA]</scope>
    <source>
        <strain evidence="1">Ysfricsl-2016a</strain>
        <tissue evidence="1">Blood</tissue>
    </source>
</reference>
<dbReference type="Proteomes" id="UP000438429">
    <property type="component" value="Unassembled WGS sequence"/>
</dbReference>
<protein>
    <submittedName>
        <fullName evidence="1">Uncharacterized protein</fullName>
    </submittedName>
</protein>
<dbReference type="EMBL" id="VEVO01000007">
    <property type="protein sequence ID" value="KAF0039951.1"/>
    <property type="molecule type" value="Genomic_DNA"/>
</dbReference>